<evidence type="ECO:0000313" key="3">
    <source>
        <dbReference type="EMBL" id="TYS17704.1"/>
    </source>
</evidence>
<gene>
    <name evidence="3" type="ORF">FZC78_07530</name>
</gene>
<dbReference type="AlphaFoldDB" id="A0A5D4NW53"/>
<feature type="domain" description="DUF6843" evidence="2">
    <location>
        <begin position="146"/>
        <end position="268"/>
    </location>
</feature>
<organism evidence="3 4">
    <name type="scientific">Rossellomorea vietnamensis</name>
    <dbReference type="NCBI Taxonomy" id="218284"/>
    <lineage>
        <taxon>Bacteria</taxon>
        <taxon>Bacillati</taxon>
        <taxon>Bacillota</taxon>
        <taxon>Bacilli</taxon>
        <taxon>Bacillales</taxon>
        <taxon>Bacillaceae</taxon>
        <taxon>Rossellomorea</taxon>
    </lineage>
</organism>
<dbReference type="InterPro" id="IPR049293">
    <property type="entry name" value="DUF6843"/>
</dbReference>
<feature type="transmembrane region" description="Helical" evidence="1">
    <location>
        <begin position="120"/>
        <end position="139"/>
    </location>
</feature>
<feature type="transmembrane region" description="Helical" evidence="1">
    <location>
        <begin position="7"/>
        <end position="25"/>
    </location>
</feature>
<evidence type="ECO:0000259" key="2">
    <source>
        <dbReference type="Pfam" id="PF20862"/>
    </source>
</evidence>
<dbReference type="OrthoDB" id="68404at2"/>
<comment type="caution">
    <text evidence="3">The sequence shown here is derived from an EMBL/GenBank/DDBJ whole genome shotgun (WGS) entry which is preliminary data.</text>
</comment>
<reference evidence="3 4" key="1">
    <citation type="submission" date="2019-08" db="EMBL/GenBank/DDBJ databases">
        <title>Bacillus genomes from the desert of Cuatro Cienegas, Coahuila.</title>
        <authorList>
            <person name="Olmedo-Alvarez G."/>
        </authorList>
    </citation>
    <scope>NUCLEOTIDE SEQUENCE [LARGE SCALE GENOMIC DNA]</scope>
    <source>
        <strain evidence="3 4">CH34_1T</strain>
    </source>
</reference>
<accession>A0A5D4NW53</accession>
<dbReference type="Pfam" id="PF20862">
    <property type="entry name" value="DUF6843"/>
    <property type="match status" value="1"/>
</dbReference>
<keyword evidence="1" id="KW-1133">Transmembrane helix</keyword>
<dbReference type="RefSeq" id="WP_148939038.1">
    <property type="nucleotide sequence ID" value="NZ_VTEI01000003.1"/>
</dbReference>
<dbReference type="EMBL" id="VTEI01000003">
    <property type="protein sequence ID" value="TYS17704.1"/>
    <property type="molecule type" value="Genomic_DNA"/>
</dbReference>
<evidence type="ECO:0000313" key="4">
    <source>
        <dbReference type="Proteomes" id="UP000322267"/>
    </source>
</evidence>
<feature type="transmembrane region" description="Helical" evidence="1">
    <location>
        <begin position="31"/>
        <end position="55"/>
    </location>
</feature>
<evidence type="ECO:0000256" key="1">
    <source>
        <dbReference type="SAM" id="Phobius"/>
    </source>
</evidence>
<keyword evidence="1" id="KW-0812">Transmembrane</keyword>
<feature type="transmembrane region" description="Helical" evidence="1">
    <location>
        <begin position="67"/>
        <end position="100"/>
    </location>
</feature>
<dbReference type="Proteomes" id="UP000322267">
    <property type="component" value="Unassembled WGS sequence"/>
</dbReference>
<name>A0A5D4NW53_9BACI</name>
<protein>
    <recommendedName>
        <fullName evidence="2">DUF6843 domain-containing protein</fullName>
    </recommendedName>
</protein>
<sequence>MFEKLKPATYSSLIIFSFFFIPGLLEEGGIWFSFIVLLYAMAGNFLYGIPVSLISDFLTKRLDKGRFFVAAGVHILLGFATVFVIEGFALFAVICAALFFGLDEWQKNRGQAGKQRRGLLIKGGAVLGFVVLALIGMNVHGELTEEETNTIYLIPEGFEGSIAVYYNVPGKPPLKTEGEFAVVPINIEILPSLEGTNMEKYGVYQTSTEASSGTVTDRFYYEDEFGNRTEVDRYCIHNSGGGASYESGSEPLQYNTFQVTNSQCGEEFYLDGRDLYDIQTSEIDKYWSGW</sequence>
<keyword evidence="1" id="KW-0472">Membrane</keyword>
<proteinExistence type="predicted"/>